<proteinExistence type="predicted"/>
<evidence type="ECO:0000313" key="2">
    <source>
        <dbReference type="EMBL" id="NXD32649.1"/>
    </source>
</evidence>
<dbReference type="GO" id="GO:0004601">
    <property type="term" value="F:peroxidase activity"/>
    <property type="evidence" value="ECO:0007669"/>
    <property type="project" value="InterPro"/>
</dbReference>
<dbReference type="SUPFAM" id="SSF48113">
    <property type="entry name" value="Heme-dependent peroxidases"/>
    <property type="match status" value="1"/>
</dbReference>
<name>A0A851UXX0_9PASS</name>
<dbReference type="GO" id="GO:0000302">
    <property type="term" value="P:response to reactive oxygen species"/>
    <property type="evidence" value="ECO:0007669"/>
    <property type="project" value="TreeGrafter"/>
</dbReference>
<dbReference type="PANTHER" id="PTHR31356">
    <property type="entry name" value="THYLAKOID LUMENAL 29 KDA PROTEIN, CHLOROPLASTIC-RELATED"/>
    <property type="match status" value="1"/>
</dbReference>
<dbReference type="AlphaFoldDB" id="A0A851UXX0"/>
<organism evidence="2 3">
    <name type="scientific">Elachura formosa</name>
    <name type="common">spotted wren-babbler</name>
    <dbReference type="NCBI Taxonomy" id="1463973"/>
    <lineage>
        <taxon>Eukaryota</taxon>
        <taxon>Metazoa</taxon>
        <taxon>Chordata</taxon>
        <taxon>Craniata</taxon>
        <taxon>Vertebrata</taxon>
        <taxon>Euteleostomi</taxon>
        <taxon>Archelosauria</taxon>
        <taxon>Archosauria</taxon>
        <taxon>Dinosauria</taxon>
        <taxon>Saurischia</taxon>
        <taxon>Theropoda</taxon>
        <taxon>Coelurosauria</taxon>
        <taxon>Aves</taxon>
        <taxon>Neognathae</taxon>
        <taxon>Neoaves</taxon>
        <taxon>Telluraves</taxon>
        <taxon>Australaves</taxon>
        <taxon>Passeriformes</taxon>
        <taxon>Elachuridae</taxon>
        <taxon>Elachura</taxon>
    </lineage>
</organism>
<keyword evidence="1" id="KW-0560">Oxidoreductase</keyword>
<dbReference type="InterPro" id="IPR010255">
    <property type="entry name" value="Haem_peroxidase_sf"/>
</dbReference>
<dbReference type="InterPro" id="IPR044831">
    <property type="entry name" value="Ccp1-like"/>
</dbReference>
<feature type="non-terminal residue" evidence="2">
    <location>
        <position position="1"/>
    </location>
</feature>
<dbReference type="Gene3D" id="1.10.420.10">
    <property type="entry name" value="Peroxidase, domain 2"/>
    <property type="match status" value="1"/>
</dbReference>
<dbReference type="OrthoDB" id="9970727at2759"/>
<keyword evidence="3" id="KW-1185">Reference proteome</keyword>
<evidence type="ECO:0000313" key="3">
    <source>
        <dbReference type="Proteomes" id="UP000623542"/>
    </source>
</evidence>
<gene>
    <name evidence="2" type="primary">Ccp1_0</name>
    <name evidence="2" type="ORF">ELAFOR_R15097</name>
</gene>
<protein>
    <submittedName>
        <fullName evidence="2">CCPR protein</fullName>
    </submittedName>
</protein>
<evidence type="ECO:0000256" key="1">
    <source>
        <dbReference type="ARBA" id="ARBA00023002"/>
    </source>
</evidence>
<reference evidence="2" key="1">
    <citation type="submission" date="2019-09" db="EMBL/GenBank/DDBJ databases">
        <title>Bird 10,000 Genomes (B10K) Project - Family phase.</title>
        <authorList>
            <person name="Zhang G."/>
        </authorList>
    </citation>
    <scope>NUCLEOTIDE SEQUENCE</scope>
    <source>
        <strain evidence="2">B10K-IZCAS-20218</strain>
        <tissue evidence="2">Blood</tissue>
    </source>
</reference>
<dbReference type="PANTHER" id="PTHR31356:SF58">
    <property type="entry name" value="CYTOCHROME C PEROXIDASE, MITOCHONDRIAL"/>
    <property type="match status" value="1"/>
</dbReference>
<comment type="caution">
    <text evidence="2">The sequence shown here is derived from an EMBL/GenBank/DDBJ whole genome shotgun (WGS) entry which is preliminary data.</text>
</comment>
<dbReference type="GO" id="GO:0042744">
    <property type="term" value="P:hydrogen peroxide catabolic process"/>
    <property type="evidence" value="ECO:0007669"/>
    <property type="project" value="TreeGrafter"/>
</dbReference>
<dbReference type="GO" id="GO:0020037">
    <property type="term" value="F:heme binding"/>
    <property type="evidence" value="ECO:0007669"/>
    <property type="project" value="InterPro"/>
</dbReference>
<feature type="non-terminal residue" evidence="2">
    <location>
        <position position="83"/>
    </location>
</feature>
<dbReference type="GO" id="GO:0034599">
    <property type="term" value="P:cellular response to oxidative stress"/>
    <property type="evidence" value="ECO:0007669"/>
    <property type="project" value="InterPro"/>
</dbReference>
<dbReference type="EMBL" id="WBNG01007347">
    <property type="protein sequence ID" value="NXD32649.1"/>
    <property type="molecule type" value="Genomic_DNA"/>
</dbReference>
<accession>A0A851UXX0</accession>
<dbReference type="Gene3D" id="1.10.520.10">
    <property type="match status" value="1"/>
</dbReference>
<dbReference type="Proteomes" id="UP000623542">
    <property type="component" value="Unassembled WGS sequence"/>
</dbReference>
<sequence length="83" mass="9877">PVTFSNEYFNLLINEPWVWRKWKGPAQYEDKKTRSLMMLPTDMALVKDKSFRKYAEKYAKSEDEFFKDFSAAFSKLLELGVPE</sequence>